<feature type="transmembrane region" description="Helical" evidence="4">
    <location>
        <begin position="105"/>
        <end position="127"/>
    </location>
</feature>
<reference evidence="5 6" key="1">
    <citation type="submission" date="2018-01" db="EMBL/GenBank/DDBJ databases">
        <title>The draft genome of an aniline degradation strain ANB-1.</title>
        <authorList>
            <person name="Zhang L."/>
            <person name="Jiang J."/>
        </authorList>
    </citation>
    <scope>NUCLEOTIDE SEQUENCE [LARGE SCALE GENOMIC DNA]</scope>
    <source>
        <strain evidence="5 6">ANB-1</strain>
    </source>
</reference>
<dbReference type="Proteomes" id="UP000235994">
    <property type="component" value="Unassembled WGS sequence"/>
</dbReference>
<dbReference type="InterPro" id="IPR011701">
    <property type="entry name" value="MFS"/>
</dbReference>
<feature type="transmembrane region" description="Helical" evidence="4">
    <location>
        <begin position="284"/>
        <end position="303"/>
    </location>
</feature>
<accession>A0A2N8K971</accession>
<dbReference type="InterPro" id="IPR036259">
    <property type="entry name" value="MFS_trans_sf"/>
</dbReference>
<keyword evidence="3 4" id="KW-0472">Membrane</keyword>
<evidence type="ECO:0000256" key="1">
    <source>
        <dbReference type="ARBA" id="ARBA00022692"/>
    </source>
</evidence>
<evidence type="ECO:0000313" key="6">
    <source>
        <dbReference type="Proteomes" id="UP000235994"/>
    </source>
</evidence>
<feature type="transmembrane region" description="Helical" evidence="4">
    <location>
        <begin position="52"/>
        <end position="70"/>
    </location>
</feature>
<protein>
    <submittedName>
        <fullName evidence="5">MFS transporter</fullName>
    </submittedName>
</protein>
<keyword evidence="6" id="KW-1185">Reference proteome</keyword>
<dbReference type="PANTHER" id="PTHR23523">
    <property type="match status" value="1"/>
</dbReference>
<dbReference type="RefSeq" id="WP_102776175.1">
    <property type="nucleotide sequence ID" value="NZ_POQS01000013.1"/>
</dbReference>
<dbReference type="PANTHER" id="PTHR23523:SF2">
    <property type="entry name" value="2-NITROIMIDAZOLE TRANSPORTER"/>
    <property type="match status" value="1"/>
</dbReference>
<feature type="transmembrane region" description="Helical" evidence="4">
    <location>
        <begin position="371"/>
        <end position="392"/>
    </location>
</feature>
<keyword evidence="1 4" id="KW-0812">Transmembrane</keyword>
<dbReference type="EMBL" id="POQS01000013">
    <property type="protein sequence ID" value="PND29992.1"/>
    <property type="molecule type" value="Genomic_DNA"/>
</dbReference>
<evidence type="ECO:0000256" key="2">
    <source>
        <dbReference type="ARBA" id="ARBA00022989"/>
    </source>
</evidence>
<feature type="transmembrane region" description="Helical" evidence="4">
    <location>
        <begin position="82"/>
        <end position="99"/>
    </location>
</feature>
<feature type="transmembrane region" description="Helical" evidence="4">
    <location>
        <begin position="166"/>
        <end position="187"/>
    </location>
</feature>
<dbReference type="SUPFAM" id="SSF103473">
    <property type="entry name" value="MFS general substrate transporter"/>
    <property type="match status" value="1"/>
</dbReference>
<proteinExistence type="predicted"/>
<dbReference type="GO" id="GO:0022857">
    <property type="term" value="F:transmembrane transporter activity"/>
    <property type="evidence" value="ECO:0007669"/>
    <property type="project" value="InterPro"/>
</dbReference>
<dbReference type="Pfam" id="PF07690">
    <property type="entry name" value="MFS_1"/>
    <property type="match status" value="1"/>
</dbReference>
<evidence type="ECO:0000256" key="3">
    <source>
        <dbReference type="ARBA" id="ARBA00023136"/>
    </source>
</evidence>
<evidence type="ECO:0000256" key="4">
    <source>
        <dbReference type="SAM" id="Phobius"/>
    </source>
</evidence>
<dbReference type="AlphaFoldDB" id="A0A2N8K971"/>
<feature type="transmembrane region" description="Helical" evidence="4">
    <location>
        <begin position="260"/>
        <end position="277"/>
    </location>
</feature>
<feature type="transmembrane region" description="Helical" evidence="4">
    <location>
        <begin position="309"/>
        <end position="331"/>
    </location>
</feature>
<organism evidence="5 6">
    <name type="scientific">Achromobacter pulmonis</name>
    <dbReference type="NCBI Taxonomy" id="1389932"/>
    <lineage>
        <taxon>Bacteria</taxon>
        <taxon>Pseudomonadati</taxon>
        <taxon>Pseudomonadota</taxon>
        <taxon>Betaproteobacteria</taxon>
        <taxon>Burkholderiales</taxon>
        <taxon>Alcaligenaceae</taxon>
        <taxon>Achromobacter</taxon>
    </lineage>
</organism>
<feature type="transmembrane region" description="Helical" evidence="4">
    <location>
        <begin position="338"/>
        <end position="365"/>
    </location>
</feature>
<keyword evidence="2 4" id="KW-1133">Transmembrane helix</keyword>
<dbReference type="Gene3D" id="1.20.1250.20">
    <property type="entry name" value="MFS general substrate transporter like domains"/>
    <property type="match status" value="1"/>
</dbReference>
<comment type="caution">
    <text evidence="5">The sequence shown here is derived from an EMBL/GenBank/DDBJ whole genome shotgun (WGS) entry which is preliminary data.</text>
</comment>
<name>A0A2N8K971_9BURK</name>
<dbReference type="InterPro" id="IPR052524">
    <property type="entry name" value="MFS_Cyanate_Porter"/>
</dbReference>
<evidence type="ECO:0000313" key="5">
    <source>
        <dbReference type="EMBL" id="PND29992.1"/>
    </source>
</evidence>
<feature type="transmembrane region" description="Helical" evidence="4">
    <location>
        <begin position="139"/>
        <end position="160"/>
    </location>
</feature>
<sequence length="400" mass="40667">MHSSQPADSSPRAAVLIAGILLIAASLRAPITALGPLLEPVRENFALNASQAGLLTTLPLLAFALVSPLAAPIAHRFGLERVLFASLVLLVAGIAVRSGGTASALYAGTCVIGGAIAIANVLLPSLLKRDFPHHLAKLTAAYALAMISAAGLASAVAVPLDHALGAGWPASLGAVAVLPLAAALLWLPQLRFRTVSAPGLATGVHGASVGASVWKASLAWQVAGYLGLTCFIYFAAIAWLPSILQEAGFSSARAGTLHGWMQLAGAVPALLLMPLLHRMTDQRWIAFASPALSACGLAGLLALPGLTPLWLFAFGMGMGSALILSLAFVGLRAGSQQIAASLSGMSQCIGYLLAAVGPTLVGYLHEAAGNWTMPLAACLLLCLAMCALGLSVGRAVHIGK</sequence>
<feature type="transmembrane region" description="Helical" evidence="4">
    <location>
        <begin position="222"/>
        <end position="240"/>
    </location>
</feature>
<gene>
    <name evidence="5" type="ORF">C1I89_31545</name>
</gene>